<proteinExistence type="predicted"/>
<evidence type="ECO:0000313" key="2">
    <source>
        <dbReference type="Proteomes" id="UP000003053"/>
    </source>
</evidence>
<dbReference type="HOGENOM" id="CLU_3274300_0_0_10"/>
<comment type="caution">
    <text evidence="1">The sequence shown here is derived from an EMBL/GenBank/DDBJ whole genome shotgun (WGS) entry which is preliminary data.</text>
</comment>
<gene>
    <name evidence="1" type="ORF">PI23P_02302</name>
</gene>
<protein>
    <submittedName>
        <fullName evidence="1">Uncharacterized protein</fullName>
    </submittedName>
</protein>
<dbReference type="RefSeq" id="WP_004569084.1">
    <property type="nucleotide sequence ID" value="NZ_CH724148.1"/>
</dbReference>
<dbReference type="EMBL" id="AAOG01000001">
    <property type="protein sequence ID" value="EAR13288.1"/>
    <property type="molecule type" value="Genomic_DNA"/>
</dbReference>
<accession>A4BWE7</accession>
<dbReference type="STRING" id="313594.PI23P_02302"/>
<dbReference type="AlphaFoldDB" id="A4BWE7"/>
<evidence type="ECO:0000313" key="1">
    <source>
        <dbReference type="EMBL" id="EAR13288.1"/>
    </source>
</evidence>
<keyword evidence="2" id="KW-1185">Reference proteome</keyword>
<dbReference type="Proteomes" id="UP000003053">
    <property type="component" value="Unassembled WGS sequence"/>
</dbReference>
<name>A4BWE7_9FLAO</name>
<sequence>MEIEVDADGDGVENKFDTDLNNNGINDFDKFKMGLNPFSID</sequence>
<reference evidence="1 2" key="1">
    <citation type="submission" date="2006-02" db="EMBL/GenBank/DDBJ databases">
        <authorList>
            <person name="Murray A."/>
            <person name="Staley J."/>
            <person name="Ferriera S."/>
            <person name="Johnson J."/>
            <person name="Kravitz S."/>
            <person name="Halpern A."/>
            <person name="Remington K."/>
            <person name="Beeson K."/>
            <person name="Tran B."/>
            <person name="Rogers Y.-H."/>
            <person name="Friedman R."/>
            <person name="Venter J.C."/>
        </authorList>
    </citation>
    <scope>NUCLEOTIDE SEQUENCE [LARGE SCALE GENOMIC DNA]</scope>
    <source>
        <strain evidence="1 2">23-P</strain>
    </source>
</reference>
<organism evidence="1 2">
    <name type="scientific">Polaribacter irgensii 23-P</name>
    <dbReference type="NCBI Taxonomy" id="313594"/>
    <lineage>
        <taxon>Bacteria</taxon>
        <taxon>Pseudomonadati</taxon>
        <taxon>Bacteroidota</taxon>
        <taxon>Flavobacteriia</taxon>
        <taxon>Flavobacteriales</taxon>
        <taxon>Flavobacteriaceae</taxon>
    </lineage>
</organism>